<dbReference type="SUPFAM" id="SSF53067">
    <property type="entry name" value="Actin-like ATPase domain"/>
    <property type="match status" value="2"/>
</dbReference>
<evidence type="ECO:0000256" key="1">
    <source>
        <dbReference type="RuleBase" id="RU000487"/>
    </source>
</evidence>
<evidence type="ECO:0000313" key="2">
    <source>
        <dbReference type="EMBL" id="EMF08736.1"/>
    </source>
</evidence>
<keyword evidence="3" id="KW-1185">Reference proteome</keyword>
<dbReference type="AlphaFoldDB" id="M3CYH8"/>
<dbReference type="CDD" id="cd13395">
    <property type="entry name" value="ASKHA_NBD_Arp4_ACTL6-like"/>
    <property type="match status" value="1"/>
</dbReference>
<dbReference type="OrthoDB" id="5132116at2759"/>
<dbReference type="Gene3D" id="3.90.640.10">
    <property type="entry name" value="Actin, Chain A, domain 4"/>
    <property type="match status" value="2"/>
</dbReference>
<dbReference type="InterPro" id="IPR004001">
    <property type="entry name" value="Actin_CS"/>
</dbReference>
<dbReference type="PANTHER" id="PTHR11937">
    <property type="entry name" value="ACTIN"/>
    <property type="match status" value="1"/>
</dbReference>
<dbReference type="GeneID" id="27904117"/>
<sequence>MSTLPPTQAPAQTEYAGDEINALVLDPGSYSVRAGFAGEDTPKSVVPSSYAKTASGDKLYGENAIHLPKPDLEIVSPYDAEGVVQDWDTASRLWEYAVTSRLTGHKQTPPARNGLNDGNKDENGDVNIMDEAAEEELADKQEQVLGEYPLLVTEPGWNPAKAREKTIEIAMEQWAVPAFFLAKTGQLAAYSQGKATALVVDMGHHNTSVTALHEGMVLKKSIQRTPLAGNWLSDQIRLMYAQQNVPLVPHYMVKSKLPVDAGAPSNATYVTFDKPPTDSYRRLEEERVLTAFKESVVQAWPGPGRLDQPVGSGGQTNADQVKQLPPKPFEMPDGWNQVFGLERFKVAEGLFDHKAAYSDAAHQLPQQTQTITQTVRQAVESVDVDQRPALLNNVILTGAGSLIEKLPERLQADLSALFPNPKVRVIANSNAVERKYGAWIGGSVLASLGTFHQMWVSKAEYDEFGAKIVEKRCK</sequence>
<dbReference type="PROSITE" id="PS00432">
    <property type="entry name" value="ACTINS_2"/>
    <property type="match status" value="1"/>
</dbReference>
<dbReference type="Gene3D" id="3.30.420.40">
    <property type="match status" value="4"/>
</dbReference>
<dbReference type="RefSeq" id="XP_016756857.1">
    <property type="nucleotide sequence ID" value="XM_016906980.1"/>
</dbReference>
<dbReference type="Proteomes" id="UP000016931">
    <property type="component" value="Unassembled WGS sequence"/>
</dbReference>
<dbReference type="OMA" id="MTEAPWN"/>
<dbReference type="STRING" id="692275.M3CYH8"/>
<evidence type="ECO:0000313" key="3">
    <source>
        <dbReference type="Proteomes" id="UP000016931"/>
    </source>
</evidence>
<dbReference type="InterPro" id="IPR043129">
    <property type="entry name" value="ATPase_NBD"/>
</dbReference>
<dbReference type="FunFam" id="3.30.420.40:FF:000058">
    <property type="entry name" value="Putative actin-related protein 5"/>
    <property type="match status" value="1"/>
</dbReference>
<dbReference type="InterPro" id="IPR004000">
    <property type="entry name" value="Actin"/>
</dbReference>
<protein>
    <submittedName>
        <fullName evidence="2">Actin/actin-like protein</fullName>
    </submittedName>
</protein>
<reference evidence="2 3" key="1">
    <citation type="journal article" date="2012" name="PLoS Pathog.">
        <title>Diverse lifestyles and strategies of plant pathogenesis encoded in the genomes of eighteen Dothideomycetes fungi.</title>
        <authorList>
            <person name="Ohm R.A."/>
            <person name="Feau N."/>
            <person name="Henrissat B."/>
            <person name="Schoch C.L."/>
            <person name="Horwitz B.A."/>
            <person name="Barry K.W."/>
            <person name="Condon B.J."/>
            <person name="Copeland A.C."/>
            <person name="Dhillon B."/>
            <person name="Glaser F."/>
            <person name="Hesse C.N."/>
            <person name="Kosti I."/>
            <person name="LaButti K."/>
            <person name="Lindquist E.A."/>
            <person name="Lucas S."/>
            <person name="Salamov A.A."/>
            <person name="Bradshaw R.E."/>
            <person name="Ciuffetti L."/>
            <person name="Hamelin R.C."/>
            <person name="Kema G.H.J."/>
            <person name="Lawrence C."/>
            <person name="Scott J.A."/>
            <person name="Spatafora J.W."/>
            <person name="Turgeon B.G."/>
            <person name="de Wit P.J.G.M."/>
            <person name="Zhong S."/>
            <person name="Goodwin S.B."/>
            <person name="Grigoriev I.V."/>
        </authorList>
    </citation>
    <scope>NUCLEOTIDE SEQUENCE [LARGE SCALE GENOMIC DNA]</scope>
    <source>
        <strain evidence="2 3">SO2202</strain>
    </source>
</reference>
<proteinExistence type="inferred from homology"/>
<dbReference type="HOGENOM" id="CLU_027965_6_2_1"/>
<gene>
    <name evidence="2" type="ORF">SEPMUDRAFT_151687</name>
</gene>
<dbReference type="Pfam" id="PF00022">
    <property type="entry name" value="Actin"/>
    <property type="match status" value="1"/>
</dbReference>
<dbReference type="EMBL" id="KB456270">
    <property type="protein sequence ID" value="EMF08736.1"/>
    <property type="molecule type" value="Genomic_DNA"/>
</dbReference>
<comment type="similarity">
    <text evidence="1">Belongs to the actin family.</text>
</comment>
<organism evidence="2 3">
    <name type="scientific">Sphaerulina musiva (strain SO2202)</name>
    <name type="common">Poplar stem canker fungus</name>
    <name type="synonym">Septoria musiva</name>
    <dbReference type="NCBI Taxonomy" id="692275"/>
    <lineage>
        <taxon>Eukaryota</taxon>
        <taxon>Fungi</taxon>
        <taxon>Dikarya</taxon>
        <taxon>Ascomycota</taxon>
        <taxon>Pezizomycotina</taxon>
        <taxon>Dothideomycetes</taxon>
        <taxon>Dothideomycetidae</taxon>
        <taxon>Mycosphaerellales</taxon>
        <taxon>Mycosphaerellaceae</taxon>
        <taxon>Sphaerulina</taxon>
    </lineage>
</organism>
<dbReference type="SMART" id="SM00268">
    <property type="entry name" value="ACTIN"/>
    <property type="match status" value="1"/>
</dbReference>
<dbReference type="eggNOG" id="KOG0679">
    <property type="taxonomic scope" value="Eukaryota"/>
</dbReference>
<name>M3CYH8_SPHMS</name>
<accession>M3CYH8</accession>